<keyword evidence="1" id="KW-0217">Developmental protein</keyword>
<proteinExistence type="inferred from homology"/>
<dbReference type="Pfam" id="PF16544">
    <property type="entry name" value="STAR_dimer"/>
    <property type="match status" value="1"/>
</dbReference>
<dbReference type="SUPFAM" id="SSF54791">
    <property type="entry name" value="Eukaryotic type KH-domain (KH-domain type I)"/>
    <property type="match status" value="1"/>
</dbReference>
<gene>
    <name evidence="7" type="ORF">OKIOD_LOCUS10741</name>
</gene>
<dbReference type="Pfam" id="PF22675">
    <property type="entry name" value="KH-I_KHDC4-BBP"/>
    <property type="match status" value="1"/>
</dbReference>
<dbReference type="InterPro" id="IPR036612">
    <property type="entry name" value="KH_dom_type_1_sf"/>
</dbReference>
<dbReference type="Gene3D" id="3.30.1370.10">
    <property type="entry name" value="K Homology domain, type 1"/>
    <property type="match status" value="1"/>
</dbReference>
<comment type="similarity">
    <text evidence="4">Belongs to the quaking family.</text>
</comment>
<dbReference type="PANTHER" id="PTHR11208">
    <property type="entry name" value="RNA-BINDING PROTEIN RELATED"/>
    <property type="match status" value="1"/>
</dbReference>
<keyword evidence="8" id="KW-1185">Reference proteome</keyword>
<evidence type="ECO:0000256" key="5">
    <source>
        <dbReference type="SAM" id="MobiDB-lite"/>
    </source>
</evidence>
<evidence type="ECO:0000259" key="6">
    <source>
        <dbReference type="SMART" id="SM00322"/>
    </source>
</evidence>
<evidence type="ECO:0000256" key="4">
    <source>
        <dbReference type="ARBA" id="ARBA00037953"/>
    </source>
</evidence>
<protein>
    <submittedName>
        <fullName evidence="7">Oidioi.mRNA.OKI2018_I69.chr1.g1976.t2.cds</fullName>
    </submittedName>
</protein>
<keyword evidence="2" id="KW-0509">mRNA transport</keyword>
<keyword evidence="2" id="KW-0813">Transport</keyword>
<name>A0ABN7SPM9_OIKDI</name>
<dbReference type="InterPro" id="IPR032377">
    <property type="entry name" value="STAR_dimer"/>
</dbReference>
<sequence length="322" mass="35751">MQGPLHTIGAATVAAPFKPAEKPLERNGTQMNSSTRSSSPLDRPAANASPQDKDRATYLQQLIKDQKTCLNYPNVFHHVERLLADEIVKVRSVLFQNNTKPLELPTPTGKTVTLSKKVFVPAKDYPDYNFVGRILGPRGLTAKQLEQETGCKIMVRGKGSMRDKKKEEQNKGRPNWEHLNEELHVLITVEDSENRAEVKLQRATQEIEKLLVPQSEGEDDLKKKQLMELAIINGTYRDNSNGKMAAANGLNRLTMPGLLQSTNPAFRLPNLMTPMACAPGLMNTSILRPPISINSSMQNIEQPTLYYAPMVTGWSICGGSFS</sequence>
<organism evidence="7 8">
    <name type="scientific">Oikopleura dioica</name>
    <name type="common">Tunicate</name>
    <dbReference type="NCBI Taxonomy" id="34765"/>
    <lineage>
        <taxon>Eukaryota</taxon>
        <taxon>Metazoa</taxon>
        <taxon>Chordata</taxon>
        <taxon>Tunicata</taxon>
        <taxon>Appendicularia</taxon>
        <taxon>Copelata</taxon>
        <taxon>Oikopleuridae</taxon>
        <taxon>Oikopleura</taxon>
    </lineage>
</organism>
<evidence type="ECO:0000256" key="3">
    <source>
        <dbReference type="ARBA" id="ARBA00022884"/>
    </source>
</evidence>
<feature type="domain" description="K Homology" evidence="6">
    <location>
        <begin position="112"/>
        <end position="208"/>
    </location>
</feature>
<evidence type="ECO:0000313" key="8">
    <source>
        <dbReference type="Proteomes" id="UP001158576"/>
    </source>
</evidence>
<evidence type="ECO:0000256" key="1">
    <source>
        <dbReference type="ARBA" id="ARBA00022473"/>
    </source>
</evidence>
<evidence type="ECO:0000256" key="2">
    <source>
        <dbReference type="ARBA" id="ARBA00022816"/>
    </source>
</evidence>
<dbReference type="InterPro" id="IPR045071">
    <property type="entry name" value="BBP-like"/>
</dbReference>
<dbReference type="PANTHER" id="PTHR11208:SF125">
    <property type="entry name" value="KH DOMAIN-CONTAINING RNA-BINDING PROTEIN QKI"/>
    <property type="match status" value="1"/>
</dbReference>
<keyword evidence="3" id="KW-0694">RNA-binding</keyword>
<dbReference type="InterPro" id="IPR004087">
    <property type="entry name" value="KH_dom"/>
</dbReference>
<dbReference type="Proteomes" id="UP001158576">
    <property type="component" value="Chromosome 1"/>
</dbReference>
<dbReference type="InterPro" id="IPR055256">
    <property type="entry name" value="KH_1_KHDC4/BBP-like"/>
</dbReference>
<accession>A0ABN7SPM9</accession>
<dbReference type="SMART" id="SM00322">
    <property type="entry name" value="KH"/>
    <property type="match status" value="1"/>
</dbReference>
<reference evidence="7 8" key="1">
    <citation type="submission" date="2021-04" db="EMBL/GenBank/DDBJ databases">
        <authorList>
            <person name="Bliznina A."/>
        </authorList>
    </citation>
    <scope>NUCLEOTIDE SEQUENCE [LARGE SCALE GENOMIC DNA]</scope>
</reference>
<dbReference type="EMBL" id="OU015566">
    <property type="protein sequence ID" value="CAG5105268.1"/>
    <property type="molecule type" value="Genomic_DNA"/>
</dbReference>
<evidence type="ECO:0000313" key="7">
    <source>
        <dbReference type="EMBL" id="CAG5105268.1"/>
    </source>
</evidence>
<feature type="region of interest" description="Disordered" evidence="5">
    <location>
        <begin position="1"/>
        <end position="53"/>
    </location>
</feature>
<dbReference type="Gene3D" id="1.20.5.4010">
    <property type="match status" value="1"/>
</dbReference>
<feature type="compositionally biased region" description="Polar residues" evidence="5">
    <location>
        <begin position="27"/>
        <end position="40"/>
    </location>
</feature>